<dbReference type="InterPro" id="IPR017978">
    <property type="entry name" value="GPCR_3_C"/>
</dbReference>
<evidence type="ECO:0000256" key="3">
    <source>
        <dbReference type="ARBA" id="ARBA00022692"/>
    </source>
</evidence>
<dbReference type="GO" id="GO:0004930">
    <property type="term" value="F:G protein-coupled receptor activity"/>
    <property type="evidence" value="ECO:0007669"/>
    <property type="project" value="UniProtKB-KW"/>
</dbReference>
<keyword evidence="13" id="KW-1185">Reference proteome</keyword>
<organism evidence="12 13">
    <name type="scientific">Cervus elaphus hippelaphus</name>
    <name type="common">European red deer</name>
    <dbReference type="NCBI Taxonomy" id="46360"/>
    <lineage>
        <taxon>Eukaryota</taxon>
        <taxon>Metazoa</taxon>
        <taxon>Chordata</taxon>
        <taxon>Craniata</taxon>
        <taxon>Vertebrata</taxon>
        <taxon>Euteleostomi</taxon>
        <taxon>Mammalia</taxon>
        <taxon>Eutheria</taxon>
        <taxon>Laurasiatheria</taxon>
        <taxon>Artiodactyla</taxon>
        <taxon>Ruminantia</taxon>
        <taxon>Pecora</taxon>
        <taxon>Cervidae</taxon>
        <taxon>Cervinae</taxon>
        <taxon>Cervus</taxon>
    </lineage>
</organism>
<keyword evidence="4 10" id="KW-1133">Transmembrane helix</keyword>
<feature type="domain" description="G-protein coupled receptors family 3 profile" evidence="11">
    <location>
        <begin position="77"/>
        <end position="175"/>
    </location>
</feature>
<dbReference type="PRINTS" id="PR00248">
    <property type="entry name" value="GPCRMGR"/>
</dbReference>
<dbReference type="AlphaFoldDB" id="A0A212D2X1"/>
<dbReference type="Pfam" id="PF00003">
    <property type="entry name" value="7tm_3"/>
    <property type="match status" value="1"/>
</dbReference>
<dbReference type="EMBL" id="MKHE01000009">
    <property type="protein sequence ID" value="OWK12444.1"/>
    <property type="molecule type" value="Genomic_DNA"/>
</dbReference>
<name>A0A212D2X1_CEREH</name>
<sequence length="175" mass="19533">MRKEVMWYSGLGFLIKVGEFGSNSLYDQGLVIKEEMIEWPIGFKEHCVQCLDQEYPSGKRNRCLPRVLTFVALEDSLGMSLACTALCFCVLMAAVLWVFVKHRDTPIVKANNRALSHVLLISLLLCVLCSLLFINHPHTATCVLRQITFGAVFTVAVATVLAKTLAVIQAFKARK</sequence>
<evidence type="ECO:0000256" key="1">
    <source>
        <dbReference type="ARBA" id="ARBA00004651"/>
    </source>
</evidence>
<comment type="caution">
    <text evidence="12">The sequence shown here is derived from an EMBL/GenBank/DDBJ whole genome shotgun (WGS) entry which is preliminary data.</text>
</comment>
<evidence type="ECO:0000256" key="2">
    <source>
        <dbReference type="ARBA" id="ARBA00022475"/>
    </source>
</evidence>
<evidence type="ECO:0000256" key="7">
    <source>
        <dbReference type="ARBA" id="ARBA00023170"/>
    </source>
</evidence>
<keyword evidence="9" id="KW-0807">Transducer</keyword>
<protein>
    <recommendedName>
        <fullName evidence="11">G-protein coupled receptors family 3 profile domain-containing protein</fullName>
    </recommendedName>
</protein>
<feature type="transmembrane region" description="Helical" evidence="10">
    <location>
        <begin position="146"/>
        <end position="168"/>
    </location>
</feature>
<feature type="transmembrane region" description="Helical" evidence="10">
    <location>
        <begin position="77"/>
        <end position="100"/>
    </location>
</feature>
<evidence type="ECO:0000256" key="4">
    <source>
        <dbReference type="ARBA" id="ARBA00022989"/>
    </source>
</evidence>
<gene>
    <name evidence="12" type="ORF">Celaphus_00003216</name>
</gene>
<evidence type="ECO:0000256" key="8">
    <source>
        <dbReference type="ARBA" id="ARBA00023180"/>
    </source>
</evidence>
<evidence type="ECO:0000256" key="9">
    <source>
        <dbReference type="ARBA" id="ARBA00023224"/>
    </source>
</evidence>
<evidence type="ECO:0000256" key="5">
    <source>
        <dbReference type="ARBA" id="ARBA00023040"/>
    </source>
</evidence>
<dbReference type="PANTHER" id="PTHR24061:SF545">
    <property type="entry name" value="VOMERONASAL 2, RECEPTOR 118-RELATED"/>
    <property type="match status" value="1"/>
</dbReference>
<dbReference type="GO" id="GO:0005886">
    <property type="term" value="C:plasma membrane"/>
    <property type="evidence" value="ECO:0007669"/>
    <property type="project" value="UniProtKB-SubCell"/>
</dbReference>
<evidence type="ECO:0000256" key="6">
    <source>
        <dbReference type="ARBA" id="ARBA00023136"/>
    </source>
</evidence>
<reference evidence="12 13" key="1">
    <citation type="journal article" date="2018" name="Mol. Genet. Genomics">
        <title>The red deer Cervus elaphus genome CerEla1.0: sequencing, annotating, genes, and chromosomes.</title>
        <authorList>
            <person name="Bana N.A."/>
            <person name="Nyiri A."/>
            <person name="Nagy J."/>
            <person name="Frank K."/>
            <person name="Nagy T."/>
            <person name="Steger V."/>
            <person name="Schiller M."/>
            <person name="Lakatos P."/>
            <person name="Sugar L."/>
            <person name="Horn P."/>
            <person name="Barta E."/>
            <person name="Orosz L."/>
        </authorList>
    </citation>
    <scope>NUCLEOTIDE SEQUENCE [LARGE SCALE GENOMIC DNA]</scope>
    <source>
        <strain evidence="12">Hungarian</strain>
    </source>
</reference>
<dbReference type="PROSITE" id="PS50259">
    <property type="entry name" value="G_PROTEIN_RECEP_F3_4"/>
    <property type="match status" value="1"/>
</dbReference>
<keyword evidence="5" id="KW-0297">G-protein coupled receptor</keyword>
<comment type="subcellular location">
    <subcellularLocation>
        <location evidence="1">Cell membrane</location>
        <topology evidence="1">Multi-pass membrane protein</topology>
    </subcellularLocation>
</comment>
<keyword evidence="2" id="KW-1003">Cell membrane</keyword>
<keyword evidence="6 10" id="KW-0472">Membrane</keyword>
<accession>A0A212D2X1</accession>
<evidence type="ECO:0000256" key="10">
    <source>
        <dbReference type="SAM" id="Phobius"/>
    </source>
</evidence>
<proteinExistence type="predicted"/>
<keyword evidence="8" id="KW-0325">Glycoprotein</keyword>
<dbReference type="InterPro" id="IPR000337">
    <property type="entry name" value="GPCR_3"/>
</dbReference>
<evidence type="ECO:0000259" key="11">
    <source>
        <dbReference type="PROSITE" id="PS50259"/>
    </source>
</evidence>
<feature type="non-terminal residue" evidence="12">
    <location>
        <position position="175"/>
    </location>
</feature>
<dbReference type="OrthoDB" id="5984008at2759"/>
<dbReference type="InterPro" id="IPR000068">
    <property type="entry name" value="GPCR_3_Ca_sens_rcpt-rel"/>
</dbReference>
<dbReference type="Proteomes" id="UP000242450">
    <property type="component" value="Chromosome 9"/>
</dbReference>
<evidence type="ECO:0000313" key="12">
    <source>
        <dbReference type="EMBL" id="OWK12444.1"/>
    </source>
</evidence>
<dbReference type="PANTHER" id="PTHR24061">
    <property type="entry name" value="CALCIUM-SENSING RECEPTOR-RELATED"/>
    <property type="match status" value="1"/>
</dbReference>
<feature type="transmembrane region" description="Helical" evidence="10">
    <location>
        <begin position="112"/>
        <end position="134"/>
    </location>
</feature>
<keyword evidence="3 10" id="KW-0812">Transmembrane</keyword>
<evidence type="ECO:0000313" key="13">
    <source>
        <dbReference type="Proteomes" id="UP000242450"/>
    </source>
</evidence>
<keyword evidence="7" id="KW-0675">Receptor</keyword>